<reference evidence="2" key="1">
    <citation type="submission" date="2016-01" db="EMBL/GenBank/DDBJ databases">
        <authorList>
            <person name="Mitreva M."/>
            <person name="Pepin K.H."/>
            <person name="Mihindukulasuriya K.A."/>
            <person name="Fulton R."/>
            <person name="Fronick C."/>
            <person name="O'Laughlin M."/>
            <person name="Miner T."/>
            <person name="Herter B."/>
            <person name="Rosa B.A."/>
            <person name="Cordes M."/>
            <person name="Tomlinson C."/>
            <person name="Wollam A."/>
            <person name="Palsikar V.B."/>
            <person name="Mardis E.R."/>
            <person name="Wilson R.K."/>
        </authorList>
    </citation>
    <scope>NUCLEOTIDE SEQUENCE [LARGE SCALE GENOMIC DNA]</scope>
    <source>
        <strain evidence="2">DNF00896</strain>
    </source>
</reference>
<dbReference type="AlphaFoldDB" id="A0A133ZV47"/>
<gene>
    <name evidence="1" type="ORF">HMPREF1866_00924</name>
</gene>
<keyword evidence="2" id="KW-1185">Reference proteome</keyword>
<evidence type="ECO:0000313" key="2">
    <source>
        <dbReference type="Proteomes" id="UP000070394"/>
    </source>
</evidence>
<dbReference type="PATRIC" id="fig|467210.3.peg.912"/>
<dbReference type="Proteomes" id="UP000070394">
    <property type="component" value="Unassembled WGS sequence"/>
</dbReference>
<dbReference type="EMBL" id="LSDA01000035">
    <property type="protein sequence ID" value="KXB59321.1"/>
    <property type="molecule type" value="Genomic_DNA"/>
</dbReference>
<dbReference type="OrthoDB" id="2041478at2"/>
<evidence type="ECO:0000313" key="1">
    <source>
        <dbReference type="EMBL" id="KXB59321.1"/>
    </source>
</evidence>
<dbReference type="STRING" id="467210.HMPREF1866_00924"/>
<accession>A0A133ZV47</accession>
<sequence>MHKKFLGVKSCVFGALFIGLVVAGTGYASWNSSISAQVNLTSGTMDVEFGKSNEKYSAGIADANGNVETPVLAQFSPTDKELEISFDEGLPVNALLEGKLLRLDFQITPAQGSSVNKLNYTKLDLSKTGENVELQADSAAFIYNGVSYALGENESLYTQPLKFEVYETLSKEDKDESIGQIYLKLSDESANMIKDLPTKLDIDASNLEELGDDTLSVQNGVVVKYSLEIPYDVFQAGSKVNKSVK</sequence>
<name>A0A133ZV47_9FIRM</name>
<dbReference type="RefSeq" id="WP_060930807.1">
    <property type="nucleotide sequence ID" value="NZ_KQ959795.1"/>
</dbReference>
<protein>
    <submittedName>
        <fullName evidence="1">Uncharacterized protein</fullName>
    </submittedName>
</protein>
<proteinExistence type="predicted"/>
<organism evidence="1 2">
    <name type="scientific">Lachnoanaerobaculum saburreum</name>
    <dbReference type="NCBI Taxonomy" id="467210"/>
    <lineage>
        <taxon>Bacteria</taxon>
        <taxon>Bacillati</taxon>
        <taxon>Bacillota</taxon>
        <taxon>Clostridia</taxon>
        <taxon>Lachnospirales</taxon>
        <taxon>Lachnospiraceae</taxon>
        <taxon>Lachnoanaerobaculum</taxon>
    </lineage>
</organism>
<comment type="caution">
    <text evidence="1">The sequence shown here is derived from an EMBL/GenBank/DDBJ whole genome shotgun (WGS) entry which is preliminary data.</text>
</comment>